<evidence type="ECO:0000256" key="2">
    <source>
        <dbReference type="SAM" id="MobiDB-lite"/>
    </source>
</evidence>
<keyword evidence="1" id="KW-0175">Coiled coil</keyword>
<name>A0ABN2T385_9MICO</name>
<organism evidence="3 4">
    <name type="scientific">Microbacterium pumilum</name>
    <dbReference type="NCBI Taxonomy" id="344165"/>
    <lineage>
        <taxon>Bacteria</taxon>
        <taxon>Bacillati</taxon>
        <taxon>Actinomycetota</taxon>
        <taxon>Actinomycetes</taxon>
        <taxon>Micrococcales</taxon>
        <taxon>Microbacteriaceae</taxon>
        <taxon>Microbacterium</taxon>
    </lineage>
</organism>
<gene>
    <name evidence="3" type="ORF">GCM10009777_37810</name>
</gene>
<sequence>MPIKRRLTVEEIASRKSRFPGLRNPVSTLTEHTFLTDEENAALRDSLDHNETTQEFLARVTGDTTTAEDRDTLTAEFDRSRNMRIAAAQRRDSEANVRARAESQPVRQRQPVSPSNPFGAYLDERHDNLPEYPARGTAQLTQLQEAAQDYRSAVSVLEEALDSMTDDFAEAFAKEDARRAVRDRMTNTANERILREASQRRNRIG</sequence>
<proteinExistence type="predicted"/>
<dbReference type="EMBL" id="BAAAOH010000001">
    <property type="protein sequence ID" value="GAA1997204.1"/>
    <property type="molecule type" value="Genomic_DNA"/>
</dbReference>
<protein>
    <submittedName>
        <fullName evidence="3">Uncharacterized protein</fullName>
    </submittedName>
</protein>
<keyword evidence="4" id="KW-1185">Reference proteome</keyword>
<feature type="compositionally biased region" description="Polar residues" evidence="2">
    <location>
        <begin position="105"/>
        <end position="116"/>
    </location>
</feature>
<comment type="caution">
    <text evidence="3">The sequence shown here is derived from an EMBL/GenBank/DDBJ whole genome shotgun (WGS) entry which is preliminary data.</text>
</comment>
<accession>A0ABN2T385</accession>
<feature type="compositionally biased region" description="Basic and acidic residues" evidence="2">
    <location>
        <begin position="89"/>
        <end position="101"/>
    </location>
</feature>
<evidence type="ECO:0000313" key="3">
    <source>
        <dbReference type="EMBL" id="GAA1997204.1"/>
    </source>
</evidence>
<feature type="region of interest" description="Disordered" evidence="2">
    <location>
        <begin position="88"/>
        <end position="117"/>
    </location>
</feature>
<feature type="coiled-coil region" evidence="1">
    <location>
        <begin position="140"/>
        <end position="167"/>
    </location>
</feature>
<dbReference type="RefSeq" id="WP_344066046.1">
    <property type="nucleotide sequence ID" value="NZ_BAAAOH010000001.1"/>
</dbReference>
<reference evidence="3 4" key="1">
    <citation type="journal article" date="2019" name="Int. J. Syst. Evol. Microbiol.">
        <title>The Global Catalogue of Microorganisms (GCM) 10K type strain sequencing project: providing services to taxonomists for standard genome sequencing and annotation.</title>
        <authorList>
            <consortium name="The Broad Institute Genomics Platform"/>
            <consortium name="The Broad Institute Genome Sequencing Center for Infectious Disease"/>
            <person name="Wu L."/>
            <person name="Ma J."/>
        </authorList>
    </citation>
    <scope>NUCLEOTIDE SEQUENCE [LARGE SCALE GENOMIC DNA]</scope>
    <source>
        <strain evidence="3 4">JCM 14902</strain>
    </source>
</reference>
<dbReference type="Proteomes" id="UP001500326">
    <property type="component" value="Unassembled WGS sequence"/>
</dbReference>
<evidence type="ECO:0000256" key="1">
    <source>
        <dbReference type="SAM" id="Coils"/>
    </source>
</evidence>
<evidence type="ECO:0000313" key="4">
    <source>
        <dbReference type="Proteomes" id="UP001500326"/>
    </source>
</evidence>